<feature type="transmembrane region" description="Helical" evidence="5">
    <location>
        <begin position="297"/>
        <end position="318"/>
    </location>
</feature>
<comment type="subcellular location">
    <subcellularLocation>
        <location evidence="1">Membrane</location>
    </subcellularLocation>
</comment>
<sequence>MFLLMATSEIFLLLGWVWRSDCLCSPTTFFKNCWIRRFPGLAIDLENSQRKGAHVIKVYTNSTAQQCSQTCCLLKNVSCNLAVFYYEATNQNLNCLNIYCPALESCIVKPMINVVLYNITAGIDPDLLVFEKLSFKDMATRSSFNKWERHGNVRVADSEKCQDATTTSRNIPPKASSAVVQDLETNIKTTTSTTSVPTYKTAPITYLGPTVASVKGHFTKVKDIISGKNNSRATSDSATALPTSALTSLKMLSHLPSMALLNNSKHLNETKGYGGRNYTSDDQSQKPAWEEAERETWLLPVMLCSSLILICCCSIFLATGCHRKRHGHYKPRRRGVSVYRQK</sequence>
<keyword evidence="9" id="KW-1185">Reference proteome</keyword>
<keyword evidence="5" id="KW-1133">Transmembrane helix</keyword>
<dbReference type="PANTHER" id="PTHR46750">
    <property type="entry name" value="KUNITZ-TYPE PROTEASE INHIBITOR 1"/>
    <property type="match status" value="1"/>
</dbReference>
<evidence type="ECO:0000259" key="7">
    <source>
        <dbReference type="PROSITE" id="PS50986"/>
    </source>
</evidence>
<keyword evidence="3 5" id="KW-0472">Membrane</keyword>
<feature type="domain" description="MANSC" evidence="7">
    <location>
        <begin position="37"/>
        <end position="117"/>
    </location>
</feature>
<dbReference type="EMBL" id="JAIPUX010005290">
    <property type="protein sequence ID" value="KAH0616366.1"/>
    <property type="molecule type" value="Genomic_DNA"/>
</dbReference>
<feature type="signal peptide" evidence="6">
    <location>
        <begin position="1"/>
        <end position="22"/>
    </location>
</feature>
<dbReference type="PANTHER" id="PTHR46750:SF2">
    <property type="entry name" value="MANSC DOMAIN-CONTAINING PROTEIN 4"/>
    <property type="match status" value="1"/>
</dbReference>
<evidence type="ECO:0000256" key="1">
    <source>
        <dbReference type="ARBA" id="ARBA00004370"/>
    </source>
</evidence>
<evidence type="ECO:0000313" key="8">
    <source>
        <dbReference type="EMBL" id="KAH0616366.1"/>
    </source>
</evidence>
<dbReference type="InterPro" id="IPR013980">
    <property type="entry name" value="MANSC_dom"/>
</dbReference>
<evidence type="ECO:0000256" key="3">
    <source>
        <dbReference type="ARBA" id="ARBA00023136"/>
    </source>
</evidence>
<organism evidence="8 9">
    <name type="scientific">Phrynosoma platyrhinos</name>
    <name type="common">Desert horned lizard</name>
    <dbReference type="NCBI Taxonomy" id="52577"/>
    <lineage>
        <taxon>Eukaryota</taxon>
        <taxon>Metazoa</taxon>
        <taxon>Chordata</taxon>
        <taxon>Craniata</taxon>
        <taxon>Vertebrata</taxon>
        <taxon>Euteleostomi</taxon>
        <taxon>Lepidosauria</taxon>
        <taxon>Squamata</taxon>
        <taxon>Bifurcata</taxon>
        <taxon>Unidentata</taxon>
        <taxon>Episquamata</taxon>
        <taxon>Toxicofera</taxon>
        <taxon>Iguania</taxon>
        <taxon>Phrynosomatidae</taxon>
        <taxon>Phrynosomatinae</taxon>
        <taxon>Phrynosoma</taxon>
    </lineage>
</organism>
<evidence type="ECO:0000256" key="6">
    <source>
        <dbReference type="SAM" id="SignalP"/>
    </source>
</evidence>
<evidence type="ECO:0000256" key="5">
    <source>
        <dbReference type="SAM" id="Phobius"/>
    </source>
</evidence>
<evidence type="ECO:0000313" key="9">
    <source>
        <dbReference type="Proteomes" id="UP000826234"/>
    </source>
</evidence>
<feature type="chain" id="PRO_5045166681" description="MANSC domain-containing protein" evidence="6">
    <location>
        <begin position="23"/>
        <end position="342"/>
    </location>
</feature>
<keyword evidence="4" id="KW-0325">Glycoprotein</keyword>
<keyword evidence="5" id="KW-0812">Transmembrane</keyword>
<gene>
    <name evidence="8" type="ORF">JD844_027408</name>
</gene>
<dbReference type="Pfam" id="PF07502">
    <property type="entry name" value="MANEC"/>
    <property type="match status" value="1"/>
</dbReference>
<dbReference type="InterPro" id="IPR011106">
    <property type="entry name" value="MANSC_N"/>
</dbReference>
<dbReference type="PROSITE" id="PS50986">
    <property type="entry name" value="MANSC"/>
    <property type="match status" value="1"/>
</dbReference>
<comment type="caution">
    <text evidence="8">The sequence shown here is derived from an EMBL/GenBank/DDBJ whole genome shotgun (WGS) entry which is preliminary data.</text>
</comment>
<dbReference type="Proteomes" id="UP000826234">
    <property type="component" value="Unassembled WGS sequence"/>
</dbReference>
<evidence type="ECO:0000256" key="2">
    <source>
        <dbReference type="ARBA" id="ARBA00022729"/>
    </source>
</evidence>
<dbReference type="SMART" id="SM00765">
    <property type="entry name" value="MANEC"/>
    <property type="match status" value="1"/>
</dbReference>
<evidence type="ECO:0000256" key="4">
    <source>
        <dbReference type="ARBA" id="ARBA00023180"/>
    </source>
</evidence>
<reference evidence="8 9" key="1">
    <citation type="journal article" date="2022" name="Gigascience">
        <title>A chromosome-level genome assembly and annotation of the desert horned lizard, Phrynosoma platyrhinos, provides insight into chromosomal rearrangements among reptiles.</title>
        <authorList>
            <person name="Koochekian N."/>
            <person name="Ascanio A."/>
            <person name="Farleigh K."/>
            <person name="Card D.C."/>
            <person name="Schield D.R."/>
            <person name="Castoe T.A."/>
            <person name="Jezkova T."/>
        </authorList>
    </citation>
    <scope>NUCLEOTIDE SEQUENCE [LARGE SCALE GENOMIC DNA]</scope>
    <source>
        <strain evidence="8">NK-2021</strain>
    </source>
</reference>
<name>A0ABQ7SG74_PHRPL</name>
<proteinExistence type="predicted"/>
<keyword evidence="2 6" id="KW-0732">Signal</keyword>
<protein>
    <recommendedName>
        <fullName evidence="7">MANSC domain-containing protein</fullName>
    </recommendedName>
</protein>
<accession>A0ABQ7SG74</accession>